<evidence type="ECO:0000256" key="1">
    <source>
        <dbReference type="ARBA" id="ARBA00022669"/>
    </source>
</evidence>
<dbReference type="Gene3D" id="3.50.4.10">
    <property type="entry name" value="Hepatocyte Growth Factor"/>
    <property type="match status" value="1"/>
</dbReference>
<dbReference type="PANTHER" id="PTHR22595">
    <property type="entry name" value="CHITINASE-RELATED"/>
    <property type="match status" value="1"/>
</dbReference>
<evidence type="ECO:0000256" key="3">
    <source>
        <dbReference type="PROSITE-ProRule" id="PRU00261"/>
    </source>
</evidence>
<dbReference type="PANTHER" id="PTHR22595:SF79">
    <property type="entry name" value="CHITINASE 12"/>
    <property type="match status" value="1"/>
</dbReference>
<keyword evidence="2 3" id="KW-1015">Disulfide bond</keyword>
<dbReference type="PROSITE" id="PS50941">
    <property type="entry name" value="CHIT_BIND_I_2"/>
    <property type="match status" value="1"/>
</dbReference>
<evidence type="ECO:0000313" key="6">
    <source>
        <dbReference type="EMBL" id="KAJ3253571.1"/>
    </source>
</evidence>
<dbReference type="GO" id="GO:0008061">
    <property type="term" value="F:chitin binding"/>
    <property type="evidence" value="ECO:0007669"/>
    <property type="project" value="UniProtKB-UniRule"/>
</dbReference>
<name>A0AAD5Y5K3_9FUNG</name>
<feature type="signal peptide" evidence="4">
    <location>
        <begin position="1"/>
        <end position="17"/>
    </location>
</feature>
<gene>
    <name evidence="6" type="ORF">HK103_000479</name>
</gene>
<reference evidence="6" key="1">
    <citation type="submission" date="2020-05" db="EMBL/GenBank/DDBJ databases">
        <title>Phylogenomic resolution of chytrid fungi.</title>
        <authorList>
            <person name="Stajich J.E."/>
            <person name="Amses K."/>
            <person name="Simmons R."/>
            <person name="Seto K."/>
            <person name="Myers J."/>
            <person name="Bonds A."/>
            <person name="Quandt C.A."/>
            <person name="Barry K."/>
            <person name="Liu P."/>
            <person name="Grigoriev I."/>
            <person name="Longcore J.E."/>
            <person name="James T.Y."/>
        </authorList>
    </citation>
    <scope>NUCLEOTIDE SEQUENCE</scope>
    <source>
        <strain evidence="6">PLAUS21</strain>
    </source>
</reference>
<evidence type="ECO:0000256" key="2">
    <source>
        <dbReference type="ARBA" id="ARBA00023157"/>
    </source>
</evidence>
<dbReference type="SUPFAM" id="SSF57016">
    <property type="entry name" value="Plant lectins/antimicrobial peptides"/>
    <property type="match status" value="1"/>
</dbReference>
<dbReference type="CDD" id="cd00035">
    <property type="entry name" value="ChtBD1"/>
    <property type="match status" value="1"/>
</dbReference>
<feature type="disulfide bond" evidence="3">
    <location>
        <begin position="104"/>
        <end position="116"/>
    </location>
</feature>
<feature type="chain" id="PRO_5042206733" description="Chitin-binding type-1 domain-containing protein" evidence="4">
    <location>
        <begin position="18"/>
        <end position="343"/>
    </location>
</feature>
<dbReference type="Gene3D" id="3.30.60.10">
    <property type="entry name" value="Endochitinase-like"/>
    <property type="match status" value="1"/>
</dbReference>
<feature type="domain" description="Chitin-binding type-1" evidence="5">
    <location>
        <begin position="89"/>
        <end position="134"/>
    </location>
</feature>
<sequence length="343" mass="36828">MLVGYALIATIVTLVAAIDWNRDQNGDWAADCDFPGNDIANKQTDGPSCSAFCRSVSGCTQYAYYQGVCYAKSGGLGRNNAVYKQGVICGINNPPGNTGGSCQCSPGECLSQWGYCGTTADYCGNGCKCGACFGTTPPPPQGSGLYGYSVDSYWSAIKSLNGGVDRSVAQAFYDQVQSHTDLFPKPLHIAMLLAHIMQETSFTATREYCVQDGTCYSYPASAYQPWVGRGFMQLTGQDNYSKLQQFSGVDVTSSCGLNWGACDKVATDINLNWVSSMFVWSWSVSDPLVQQGYFGKSVQIQNGGFECGSGSNLQAGQTRLNYYHTALSALGLPGDQYGLQYCQ</sequence>
<organism evidence="6 7">
    <name type="scientific">Boothiomyces macroporosus</name>
    <dbReference type="NCBI Taxonomy" id="261099"/>
    <lineage>
        <taxon>Eukaryota</taxon>
        <taxon>Fungi</taxon>
        <taxon>Fungi incertae sedis</taxon>
        <taxon>Chytridiomycota</taxon>
        <taxon>Chytridiomycota incertae sedis</taxon>
        <taxon>Chytridiomycetes</taxon>
        <taxon>Rhizophydiales</taxon>
        <taxon>Terramycetaceae</taxon>
        <taxon>Boothiomyces</taxon>
    </lineage>
</organism>
<dbReference type="SMART" id="SM00270">
    <property type="entry name" value="ChtBD1"/>
    <property type="match status" value="1"/>
</dbReference>
<keyword evidence="4" id="KW-0732">Signal</keyword>
<dbReference type="Proteomes" id="UP001210925">
    <property type="component" value="Unassembled WGS sequence"/>
</dbReference>
<dbReference type="AlphaFoldDB" id="A0AAD5Y5K3"/>
<dbReference type="EMBL" id="JADGKB010000106">
    <property type="protein sequence ID" value="KAJ3253571.1"/>
    <property type="molecule type" value="Genomic_DNA"/>
</dbReference>
<accession>A0AAD5Y5K3</accession>
<dbReference type="InterPro" id="IPR036861">
    <property type="entry name" value="Endochitinase-like_sf"/>
</dbReference>
<keyword evidence="1 3" id="KW-0147">Chitin-binding</keyword>
<evidence type="ECO:0000313" key="7">
    <source>
        <dbReference type="Proteomes" id="UP001210925"/>
    </source>
</evidence>
<keyword evidence="7" id="KW-1185">Reference proteome</keyword>
<feature type="disulfide bond" evidence="3">
    <location>
        <begin position="109"/>
        <end position="123"/>
    </location>
</feature>
<protein>
    <recommendedName>
        <fullName evidence="5">Chitin-binding type-1 domain-containing protein</fullName>
    </recommendedName>
</protein>
<dbReference type="InterPro" id="IPR001002">
    <property type="entry name" value="Chitin-bd_1"/>
</dbReference>
<proteinExistence type="predicted"/>
<comment type="caution">
    <text evidence="6">The sequence shown here is derived from an EMBL/GenBank/DDBJ whole genome shotgun (WGS) entry which is preliminary data.</text>
</comment>
<evidence type="ECO:0000256" key="4">
    <source>
        <dbReference type="SAM" id="SignalP"/>
    </source>
</evidence>
<evidence type="ECO:0000259" key="5">
    <source>
        <dbReference type="PROSITE" id="PS50941"/>
    </source>
</evidence>
<comment type="caution">
    <text evidence="3">Lacks conserved residue(s) required for the propagation of feature annotation.</text>
</comment>
<dbReference type="InterPro" id="IPR023346">
    <property type="entry name" value="Lysozyme-like_dom_sf"/>
</dbReference>
<dbReference type="Gene3D" id="1.10.530.10">
    <property type="match status" value="1"/>
</dbReference>
<dbReference type="SUPFAM" id="SSF53955">
    <property type="entry name" value="Lysozyme-like"/>
    <property type="match status" value="1"/>
</dbReference>